<keyword evidence="2" id="KW-1185">Reference proteome</keyword>
<comment type="caution">
    <text evidence="1">The sequence shown here is derived from an EMBL/GenBank/DDBJ whole genome shotgun (WGS) entry which is preliminary data.</text>
</comment>
<protein>
    <submittedName>
        <fullName evidence="1">Uncharacterized protein</fullName>
    </submittedName>
</protein>
<organism evidence="1 2">
    <name type="scientific">Brachionus plicatilis</name>
    <name type="common">Marine rotifer</name>
    <name type="synonym">Brachionus muelleri</name>
    <dbReference type="NCBI Taxonomy" id="10195"/>
    <lineage>
        <taxon>Eukaryota</taxon>
        <taxon>Metazoa</taxon>
        <taxon>Spiralia</taxon>
        <taxon>Gnathifera</taxon>
        <taxon>Rotifera</taxon>
        <taxon>Eurotatoria</taxon>
        <taxon>Monogononta</taxon>
        <taxon>Pseudotrocha</taxon>
        <taxon>Ploima</taxon>
        <taxon>Brachionidae</taxon>
        <taxon>Brachionus</taxon>
    </lineage>
</organism>
<reference evidence="1 2" key="1">
    <citation type="journal article" date="2018" name="Sci. Rep.">
        <title>Genomic signatures of local adaptation to the degree of environmental predictability in rotifers.</title>
        <authorList>
            <person name="Franch-Gras L."/>
            <person name="Hahn C."/>
            <person name="Garcia-Roger E.M."/>
            <person name="Carmona M.J."/>
            <person name="Serra M."/>
            <person name="Gomez A."/>
        </authorList>
    </citation>
    <scope>NUCLEOTIDE SEQUENCE [LARGE SCALE GENOMIC DNA]</scope>
    <source>
        <strain evidence="1">HYR1</strain>
    </source>
</reference>
<dbReference type="AlphaFoldDB" id="A0A3M7QM92"/>
<proteinExistence type="predicted"/>
<dbReference type="EMBL" id="REGN01005693">
    <property type="protein sequence ID" value="RNA12452.1"/>
    <property type="molecule type" value="Genomic_DNA"/>
</dbReference>
<accession>A0A3M7QM92</accession>
<name>A0A3M7QM92_BRAPC</name>
<evidence type="ECO:0000313" key="2">
    <source>
        <dbReference type="Proteomes" id="UP000276133"/>
    </source>
</evidence>
<evidence type="ECO:0000313" key="1">
    <source>
        <dbReference type="EMBL" id="RNA12452.1"/>
    </source>
</evidence>
<gene>
    <name evidence="1" type="ORF">BpHYR1_031444</name>
</gene>
<dbReference type="Proteomes" id="UP000276133">
    <property type="component" value="Unassembled WGS sequence"/>
</dbReference>
<sequence>MSLFSFMPNKLIICASGISLQGHILLDRSHVAADKDDILANLRAPNDARAYYGSWFPRNTLNATKLK</sequence>